<dbReference type="GO" id="GO:0008146">
    <property type="term" value="F:sulfotransferase activity"/>
    <property type="evidence" value="ECO:0007669"/>
    <property type="project" value="InterPro"/>
</dbReference>
<dbReference type="Pfam" id="PF03567">
    <property type="entry name" value="Sulfotransfer_2"/>
    <property type="match status" value="1"/>
</dbReference>
<name>A0A516V7G5_9GAMM</name>
<protein>
    <recommendedName>
        <fullName evidence="3">Sulfotransferase family protein</fullName>
    </recommendedName>
</protein>
<evidence type="ECO:0000313" key="1">
    <source>
        <dbReference type="EMBL" id="QDQ74414.1"/>
    </source>
</evidence>
<evidence type="ECO:0008006" key="3">
    <source>
        <dbReference type="Google" id="ProtNLM"/>
    </source>
</evidence>
<dbReference type="Gene3D" id="3.40.50.300">
    <property type="entry name" value="P-loop containing nucleotide triphosphate hydrolases"/>
    <property type="match status" value="1"/>
</dbReference>
<evidence type="ECO:0000313" key="2">
    <source>
        <dbReference type="Proteomes" id="UP000315891"/>
    </source>
</evidence>
<dbReference type="Proteomes" id="UP000315891">
    <property type="component" value="Chromosome"/>
</dbReference>
<dbReference type="GO" id="GO:0016020">
    <property type="term" value="C:membrane"/>
    <property type="evidence" value="ECO:0007669"/>
    <property type="project" value="InterPro"/>
</dbReference>
<proteinExistence type="predicted"/>
<dbReference type="InterPro" id="IPR027417">
    <property type="entry name" value="P-loop_NTPase"/>
</dbReference>
<sequence length="268" mass="30461">MPADEQQGVVARMRHVICHYHIYKNSGTSFDRILRANYGERHISFDGPFPYFAINQQELARIIQRNPKAKAFSSHQTSLPPPCSLEFTAHPVVFVRHPILRIYSVYRYKREENDATLTSINARDMDFGDWCRHSLAHAQEIVQVSNAQTRTLGGSHGAVSLIRRRERSMEYDLVQARRNIAGVELLARTEHFEQDVARFRAVLQRHGIEFDPSGAEAHNVNASDFSLTVEDRLARIEAELGEETYARVVAANAQDLAIYAEVCARLDG</sequence>
<accession>A0A516V7G5</accession>
<gene>
    <name evidence="1" type="ORF">FNZ56_11260</name>
</gene>
<dbReference type="OrthoDB" id="5734415at2"/>
<dbReference type="InterPro" id="IPR005331">
    <property type="entry name" value="Sulfotransferase"/>
</dbReference>
<reference evidence="1 2" key="1">
    <citation type="submission" date="2019-07" db="EMBL/GenBank/DDBJ databases">
        <title>Lysobacter weifangensis sp. nov., isolated from bensulfuron-methyl contaminated farmland soil.</title>
        <authorList>
            <person name="Zhao H."/>
        </authorList>
    </citation>
    <scope>NUCLEOTIDE SEQUENCE [LARGE SCALE GENOMIC DNA]</scope>
    <source>
        <strain evidence="1 2">CC-Bw-6</strain>
    </source>
</reference>
<dbReference type="EMBL" id="CP041742">
    <property type="protein sequence ID" value="QDQ74414.1"/>
    <property type="molecule type" value="Genomic_DNA"/>
</dbReference>
<organism evidence="1 2">
    <name type="scientific">Pseudoluteimonas lycopersici</name>
    <dbReference type="NCBI Taxonomy" id="1324796"/>
    <lineage>
        <taxon>Bacteria</taxon>
        <taxon>Pseudomonadati</taxon>
        <taxon>Pseudomonadota</taxon>
        <taxon>Gammaproteobacteria</taxon>
        <taxon>Lysobacterales</taxon>
        <taxon>Lysobacteraceae</taxon>
        <taxon>Pseudoluteimonas</taxon>
    </lineage>
</organism>
<dbReference type="AlphaFoldDB" id="A0A516V7G5"/>
<keyword evidence="2" id="KW-1185">Reference proteome</keyword>